<dbReference type="AlphaFoldDB" id="A0A9N7RCP8"/>
<sequence length="256" mass="29682">YAGNTPNDLLRYCVLLGMKLIVDTHRYRRSRTGSLQENVRLSSGRIDHPPMQSGKHMSIRRVELGHVCECMPVEYRATGLMRADSKQKEKIALLSLTGNLPKHATTNSNLEQRRWSFSQTPSCDLTYDEPRPTAVELPRGWNSRHPTTIERQIEHHREISSQPLTLRQRGANDEDIRRPRAFKPDKRQAMGCSGRYYVFDSRWRLRPVHRRRQRQTHIGQPVFSFLGASENEKQKRSSRSSFSVSSSPLFRCFCSC</sequence>
<evidence type="ECO:0000313" key="3">
    <source>
        <dbReference type="Proteomes" id="UP001153555"/>
    </source>
</evidence>
<organism evidence="2 3">
    <name type="scientific">Striga hermonthica</name>
    <name type="common">Purple witchweed</name>
    <name type="synonym">Buchnera hermonthica</name>
    <dbReference type="NCBI Taxonomy" id="68872"/>
    <lineage>
        <taxon>Eukaryota</taxon>
        <taxon>Viridiplantae</taxon>
        <taxon>Streptophyta</taxon>
        <taxon>Embryophyta</taxon>
        <taxon>Tracheophyta</taxon>
        <taxon>Spermatophyta</taxon>
        <taxon>Magnoliopsida</taxon>
        <taxon>eudicotyledons</taxon>
        <taxon>Gunneridae</taxon>
        <taxon>Pentapetalae</taxon>
        <taxon>asterids</taxon>
        <taxon>lamiids</taxon>
        <taxon>Lamiales</taxon>
        <taxon>Orobanchaceae</taxon>
        <taxon>Buchnereae</taxon>
        <taxon>Striga</taxon>
    </lineage>
</organism>
<accession>A0A9N7RCP8</accession>
<feature type="non-terminal residue" evidence="2">
    <location>
        <position position="256"/>
    </location>
</feature>
<evidence type="ECO:0000313" key="2">
    <source>
        <dbReference type="EMBL" id="CAA0821792.1"/>
    </source>
</evidence>
<keyword evidence="3" id="KW-1185">Reference proteome</keyword>
<feature type="region of interest" description="Disordered" evidence="1">
    <location>
        <begin position="158"/>
        <end position="179"/>
    </location>
</feature>
<name>A0A9N7RCP8_STRHE</name>
<evidence type="ECO:0000256" key="1">
    <source>
        <dbReference type="SAM" id="MobiDB-lite"/>
    </source>
</evidence>
<comment type="caution">
    <text evidence="2">The sequence shown here is derived from an EMBL/GenBank/DDBJ whole genome shotgun (WGS) entry which is preliminary data.</text>
</comment>
<feature type="compositionally biased region" description="Basic and acidic residues" evidence="1">
    <location>
        <begin position="170"/>
        <end position="179"/>
    </location>
</feature>
<proteinExistence type="predicted"/>
<feature type="non-terminal residue" evidence="2">
    <location>
        <position position="1"/>
    </location>
</feature>
<dbReference type="Proteomes" id="UP001153555">
    <property type="component" value="Unassembled WGS sequence"/>
</dbReference>
<gene>
    <name evidence="2" type="ORF">SHERM_19551</name>
</gene>
<reference evidence="2" key="1">
    <citation type="submission" date="2019-12" db="EMBL/GenBank/DDBJ databases">
        <authorList>
            <person name="Scholes J."/>
        </authorList>
    </citation>
    <scope>NUCLEOTIDE SEQUENCE</scope>
</reference>
<dbReference type="EMBL" id="CACSLK010021331">
    <property type="protein sequence ID" value="CAA0821792.1"/>
    <property type="molecule type" value="Genomic_DNA"/>
</dbReference>
<protein>
    <submittedName>
        <fullName evidence="2">Uncharacterized protein</fullName>
    </submittedName>
</protein>